<evidence type="ECO:0008006" key="3">
    <source>
        <dbReference type="Google" id="ProtNLM"/>
    </source>
</evidence>
<dbReference type="PANTHER" id="PTHR13158">
    <property type="match status" value="1"/>
</dbReference>
<dbReference type="InterPro" id="IPR017437">
    <property type="entry name" value="ATP-NAD_kinase_PpnK-typ_C"/>
</dbReference>
<proteinExistence type="predicted"/>
<name>A0A2S9Q9X9_9HYPH</name>
<dbReference type="RefSeq" id="WP_105863450.1">
    <property type="nucleotide sequence ID" value="NZ_PUEJ01000006.1"/>
</dbReference>
<evidence type="ECO:0000313" key="2">
    <source>
        <dbReference type="Proteomes" id="UP000237682"/>
    </source>
</evidence>
<dbReference type="Gene3D" id="2.60.200.30">
    <property type="entry name" value="Probable inorganic polyphosphate/atp-NAD kinase, domain 2"/>
    <property type="match status" value="1"/>
</dbReference>
<dbReference type="Proteomes" id="UP000237682">
    <property type="component" value="Unassembled WGS sequence"/>
</dbReference>
<dbReference type="OrthoDB" id="1889537at2"/>
<dbReference type="GO" id="GO:0019674">
    <property type="term" value="P:NAD+ metabolic process"/>
    <property type="evidence" value="ECO:0007669"/>
    <property type="project" value="InterPro"/>
</dbReference>
<evidence type="ECO:0000313" key="1">
    <source>
        <dbReference type="EMBL" id="PRH86153.1"/>
    </source>
</evidence>
<dbReference type="SUPFAM" id="SSF111331">
    <property type="entry name" value="NAD kinase/diacylglycerol kinase-like"/>
    <property type="match status" value="1"/>
</dbReference>
<gene>
    <name evidence="1" type="ORF">C5L14_18050</name>
</gene>
<dbReference type="PANTHER" id="PTHR13158:SF5">
    <property type="entry name" value="NAD KINASE 2, MITOCHONDRIAL"/>
    <property type="match status" value="1"/>
</dbReference>
<dbReference type="InterPro" id="IPR016064">
    <property type="entry name" value="NAD/diacylglycerol_kinase_sf"/>
</dbReference>
<accession>A0A2S9Q9X9</accession>
<dbReference type="EMBL" id="PUEJ01000006">
    <property type="protein sequence ID" value="PRH86153.1"/>
    <property type="molecule type" value="Genomic_DNA"/>
</dbReference>
<sequence length="296" mass="31993">MSLLAPRVILVRRETDLDRIRASYTSAAAARFVLERKGLTLEAVEDTHRRFTEALQRIRTAIPADWRQATILRADVERFVFGPEDVVLAVGQDGLVANVAKYLDGQVVIGIDPFPGLNAGALVRFGVEDAGDALRDAVKGSIRIEERVMAEARLDQGERLLALNEIFVGHASHQSARYTLSSGGQSERQSSSGLIVATGTGATGWAASILKATHASLDLSSVQPRLGFLVREAWPSPTTGAELVRGLVEETPVVVTSEMDGGTIFADGIESDRLAFDWGRRVEIAPSARRLRLAVP</sequence>
<dbReference type="AlphaFoldDB" id="A0A2S9Q9X9"/>
<keyword evidence="2" id="KW-1185">Reference proteome</keyword>
<protein>
    <recommendedName>
        <fullName evidence="3">NAD kinase</fullName>
    </recommendedName>
</protein>
<organism evidence="1 2">
    <name type="scientific">Labrys okinawensis</name>
    <dbReference type="NCBI Taxonomy" id="346911"/>
    <lineage>
        <taxon>Bacteria</taxon>
        <taxon>Pseudomonadati</taxon>
        <taxon>Pseudomonadota</taxon>
        <taxon>Alphaproteobacteria</taxon>
        <taxon>Hyphomicrobiales</taxon>
        <taxon>Xanthobacteraceae</taxon>
        <taxon>Labrys</taxon>
    </lineage>
</organism>
<comment type="caution">
    <text evidence="1">The sequence shown here is derived from an EMBL/GenBank/DDBJ whole genome shotgun (WGS) entry which is preliminary data.</text>
</comment>
<reference evidence="1 2" key="1">
    <citation type="submission" date="2018-02" db="EMBL/GenBank/DDBJ databases">
        <title>Whole genome sequencing of endophytic bacterium.</title>
        <authorList>
            <person name="Eedara R."/>
            <person name="Podile A.R."/>
        </authorList>
    </citation>
    <scope>NUCLEOTIDE SEQUENCE [LARGE SCALE GENOMIC DNA]</scope>
    <source>
        <strain evidence="1 2">RP1T</strain>
    </source>
</reference>
<dbReference type="GO" id="GO:0003951">
    <property type="term" value="F:NAD+ kinase activity"/>
    <property type="evidence" value="ECO:0007669"/>
    <property type="project" value="InterPro"/>
</dbReference>